<dbReference type="InterPro" id="IPR038577">
    <property type="entry name" value="GT10-like_C_sf"/>
</dbReference>
<evidence type="ECO:0000256" key="12">
    <source>
        <dbReference type="RuleBase" id="RU003832"/>
    </source>
</evidence>
<evidence type="ECO:0000256" key="10">
    <source>
        <dbReference type="ARBA" id="ARBA00023136"/>
    </source>
</evidence>
<dbReference type="FunFam" id="3.40.50.11660:FF:000004">
    <property type="entry name" value="Glycoprotein 3-alpha-L-fucosyltransferase A"/>
    <property type="match status" value="1"/>
</dbReference>
<dbReference type="Gene3D" id="3.40.50.11660">
    <property type="entry name" value="Glycosyl transferase family 10, C-terminal domain"/>
    <property type="match status" value="1"/>
</dbReference>
<dbReference type="PANTHER" id="PTHR48438">
    <property type="entry name" value="ALPHA-(1,3)-FUCOSYLTRANSFERASE C-RELATED"/>
    <property type="match status" value="1"/>
</dbReference>
<dbReference type="PANTHER" id="PTHR48438:SF1">
    <property type="entry name" value="ALPHA-(1,3)-FUCOSYLTRANSFERASE C-RELATED"/>
    <property type="match status" value="1"/>
</dbReference>
<dbReference type="InterPro" id="IPR031481">
    <property type="entry name" value="Glyco_tran_10_N"/>
</dbReference>
<evidence type="ECO:0000256" key="5">
    <source>
        <dbReference type="ARBA" id="ARBA00022679"/>
    </source>
</evidence>
<keyword evidence="9 12" id="KW-0333">Golgi apparatus</keyword>
<keyword evidence="16" id="KW-1185">Reference proteome</keyword>
<dbReference type="GO" id="GO:0008417">
    <property type="term" value="F:fucosyltransferase activity"/>
    <property type="evidence" value="ECO:0007669"/>
    <property type="project" value="InterPro"/>
</dbReference>
<dbReference type="SUPFAM" id="SSF53756">
    <property type="entry name" value="UDP-Glycosyltransferase/glycogen phosphorylase"/>
    <property type="match status" value="1"/>
</dbReference>
<evidence type="ECO:0000259" key="13">
    <source>
        <dbReference type="Pfam" id="PF00852"/>
    </source>
</evidence>
<evidence type="ECO:0000256" key="2">
    <source>
        <dbReference type="ARBA" id="ARBA00004922"/>
    </source>
</evidence>
<evidence type="ECO:0000256" key="4">
    <source>
        <dbReference type="ARBA" id="ARBA00022676"/>
    </source>
</evidence>
<dbReference type="Pfam" id="PF17039">
    <property type="entry name" value="Glyco_tran_10_N"/>
    <property type="match status" value="1"/>
</dbReference>
<comment type="subcellular location">
    <subcellularLocation>
        <location evidence="1 12">Golgi apparatus</location>
        <location evidence="1 12">Golgi stack membrane</location>
        <topology evidence="1 12">Single-pass type II membrane protein</topology>
    </subcellularLocation>
</comment>
<reference evidence="15 16" key="1">
    <citation type="submission" date="2022-05" db="EMBL/GenBank/DDBJ databases">
        <title>A multi-omics perspective on studying reproductive biology in Daphnia sinensis.</title>
        <authorList>
            <person name="Jia J."/>
        </authorList>
    </citation>
    <scope>NUCLEOTIDE SEQUENCE [LARGE SCALE GENOMIC DNA]</scope>
    <source>
        <strain evidence="15 16">WSL</strain>
    </source>
</reference>
<keyword evidence="11" id="KW-0325">Glycoprotein</keyword>
<proteinExistence type="inferred from homology"/>
<evidence type="ECO:0000259" key="14">
    <source>
        <dbReference type="Pfam" id="PF17039"/>
    </source>
</evidence>
<evidence type="ECO:0000256" key="8">
    <source>
        <dbReference type="ARBA" id="ARBA00022989"/>
    </source>
</evidence>
<dbReference type="EMBL" id="WJBH02000005">
    <property type="protein sequence ID" value="KAI9559150.1"/>
    <property type="molecule type" value="Genomic_DNA"/>
</dbReference>
<comment type="caution">
    <text evidence="15">The sequence shown here is derived from an EMBL/GenBank/DDBJ whole genome shotgun (WGS) entry which is preliminary data.</text>
</comment>
<evidence type="ECO:0000256" key="6">
    <source>
        <dbReference type="ARBA" id="ARBA00022692"/>
    </source>
</evidence>
<evidence type="ECO:0000256" key="3">
    <source>
        <dbReference type="ARBA" id="ARBA00008919"/>
    </source>
</evidence>
<keyword evidence="10" id="KW-0472">Membrane</keyword>
<evidence type="ECO:0000256" key="9">
    <source>
        <dbReference type="ARBA" id="ARBA00023034"/>
    </source>
</evidence>
<keyword evidence="8" id="KW-1133">Transmembrane helix</keyword>
<dbReference type="AlphaFoldDB" id="A0AAD5LAN4"/>
<dbReference type="InterPro" id="IPR001503">
    <property type="entry name" value="Glyco_trans_10"/>
</dbReference>
<keyword evidence="6 12" id="KW-0812">Transmembrane</keyword>
<dbReference type="Proteomes" id="UP000820818">
    <property type="component" value="Linkage Group LG5"/>
</dbReference>
<keyword evidence="4 12" id="KW-0328">Glycosyltransferase</keyword>
<feature type="domain" description="Fucosyltransferase N-terminal" evidence="14">
    <location>
        <begin position="71"/>
        <end position="182"/>
    </location>
</feature>
<name>A0AAD5LAN4_9CRUS</name>
<accession>A0AAD5LAN4</accession>
<evidence type="ECO:0000313" key="16">
    <source>
        <dbReference type="Proteomes" id="UP000820818"/>
    </source>
</evidence>
<comment type="pathway">
    <text evidence="2">Protein modification; protein glycosylation.</text>
</comment>
<evidence type="ECO:0000313" key="15">
    <source>
        <dbReference type="EMBL" id="KAI9559150.1"/>
    </source>
</evidence>
<sequence>MALLNKSQKIIYLILMGFLLLVWRSELQQLRKPTIEFTRPTLAVQLTTTERYQLLEPYLTKNLSEKKPKFKRIVFWNEAYGNKEYGVGFGRDALRKFGCPVWQCETTDNRTDIHTSDAIVFHLRSWTKSDLPERRSPHQRYVYFWSIESPAWREYAHADQAGGFFNWTMTYRWDSDIIATYGYIKPIGKVPLHPDEDQMKSYLTDSRKAVNYAKGKTKMAAWFVSNCYSKSSRNEFVTELQKYIDVDVYGRCGTMQCSTTTDGECRDMAAKNYKFFMSLENSLCPDYITEKFFMMMNHTILPIVYGVHDSHEKIAPTHSFINAAKFENVKKLADYLILLDKNDTLYNEYFWWKPHFKVIFSEVTKGMCRLCAALHDKNSPPKIYHDMTGWWEKSVPCQISPKIV</sequence>
<evidence type="ECO:0000256" key="7">
    <source>
        <dbReference type="ARBA" id="ARBA00022968"/>
    </source>
</evidence>
<dbReference type="GO" id="GO:0032580">
    <property type="term" value="C:Golgi cisterna membrane"/>
    <property type="evidence" value="ECO:0007669"/>
    <property type="project" value="UniProtKB-SubCell"/>
</dbReference>
<evidence type="ECO:0000256" key="11">
    <source>
        <dbReference type="ARBA" id="ARBA00023180"/>
    </source>
</evidence>
<feature type="domain" description="Fucosyltransferase C-terminal" evidence="13">
    <location>
        <begin position="214"/>
        <end position="390"/>
    </location>
</feature>
<dbReference type="InterPro" id="IPR055270">
    <property type="entry name" value="Glyco_tran_10_C"/>
</dbReference>
<organism evidence="15 16">
    <name type="scientific">Daphnia sinensis</name>
    <dbReference type="NCBI Taxonomy" id="1820382"/>
    <lineage>
        <taxon>Eukaryota</taxon>
        <taxon>Metazoa</taxon>
        <taxon>Ecdysozoa</taxon>
        <taxon>Arthropoda</taxon>
        <taxon>Crustacea</taxon>
        <taxon>Branchiopoda</taxon>
        <taxon>Diplostraca</taxon>
        <taxon>Cladocera</taxon>
        <taxon>Anomopoda</taxon>
        <taxon>Daphniidae</taxon>
        <taxon>Daphnia</taxon>
        <taxon>Daphnia similis group</taxon>
    </lineage>
</organism>
<comment type="similarity">
    <text evidence="3 12">Belongs to the glycosyltransferase 10 family.</text>
</comment>
<protein>
    <recommendedName>
        <fullName evidence="12">Fucosyltransferase</fullName>
        <ecNumber evidence="12">2.4.1.-</ecNumber>
    </recommendedName>
</protein>
<keyword evidence="7" id="KW-0735">Signal-anchor</keyword>
<dbReference type="EC" id="2.4.1.-" evidence="12"/>
<gene>
    <name evidence="15" type="ORF">GHT06_015939</name>
</gene>
<dbReference type="Pfam" id="PF00852">
    <property type="entry name" value="Glyco_transf_10"/>
    <property type="match status" value="1"/>
</dbReference>
<keyword evidence="5 12" id="KW-0808">Transferase</keyword>
<evidence type="ECO:0000256" key="1">
    <source>
        <dbReference type="ARBA" id="ARBA00004447"/>
    </source>
</evidence>